<dbReference type="AlphaFoldDB" id="H0ESJ9"/>
<comment type="caution">
    <text evidence="2">The sequence shown here is derived from an EMBL/GenBank/DDBJ whole genome shotgun (WGS) entry which is preliminary data.</text>
</comment>
<feature type="chain" id="PRO_5003532517" description="Gpi anchored protein" evidence="1">
    <location>
        <begin position="19"/>
        <end position="155"/>
    </location>
</feature>
<dbReference type="InParanoid" id="H0ESJ9"/>
<dbReference type="OrthoDB" id="4843554at2759"/>
<dbReference type="Proteomes" id="UP000005446">
    <property type="component" value="Unassembled WGS sequence"/>
</dbReference>
<keyword evidence="3" id="KW-1185">Reference proteome</keyword>
<feature type="signal peptide" evidence="1">
    <location>
        <begin position="1"/>
        <end position="18"/>
    </location>
</feature>
<proteinExistence type="predicted"/>
<dbReference type="EMBL" id="AGUE01000148">
    <property type="protein sequence ID" value="EHK98486.1"/>
    <property type="molecule type" value="Genomic_DNA"/>
</dbReference>
<reference evidence="2 3" key="1">
    <citation type="journal article" date="2012" name="Eukaryot. Cell">
        <title>Genome sequence of the fungus Glarea lozoyensis: the first genome sequence of a species from the Helotiaceae family.</title>
        <authorList>
            <person name="Youssar L."/>
            <person name="Gruening B.A."/>
            <person name="Erxleben A."/>
            <person name="Guenther S."/>
            <person name="Huettel W."/>
        </authorList>
    </citation>
    <scope>NUCLEOTIDE SEQUENCE [LARGE SCALE GENOMIC DNA]</scope>
    <source>
        <strain evidence="3">ATCC 74030 / MF5533</strain>
    </source>
</reference>
<accession>H0ESJ9</accession>
<evidence type="ECO:0000313" key="3">
    <source>
        <dbReference type="Proteomes" id="UP000005446"/>
    </source>
</evidence>
<dbReference type="HOGENOM" id="CLU_1695652_0_0_1"/>
<gene>
    <name evidence="2" type="ORF">M7I_5690</name>
</gene>
<evidence type="ECO:0008006" key="4">
    <source>
        <dbReference type="Google" id="ProtNLM"/>
    </source>
</evidence>
<organism evidence="2 3">
    <name type="scientific">Glarea lozoyensis (strain ATCC 74030 / MF5533)</name>
    <dbReference type="NCBI Taxonomy" id="1104152"/>
    <lineage>
        <taxon>Eukaryota</taxon>
        <taxon>Fungi</taxon>
        <taxon>Dikarya</taxon>
        <taxon>Ascomycota</taxon>
        <taxon>Pezizomycotina</taxon>
        <taxon>Leotiomycetes</taxon>
        <taxon>Helotiales</taxon>
        <taxon>Helotiaceae</taxon>
        <taxon>Glarea</taxon>
    </lineage>
</organism>
<protein>
    <recommendedName>
        <fullName evidence="4">Gpi anchored protein</fullName>
    </recommendedName>
</protein>
<evidence type="ECO:0000256" key="1">
    <source>
        <dbReference type="SAM" id="SignalP"/>
    </source>
</evidence>
<name>H0ESJ9_GLAL7</name>
<sequence length="155" mass="16449">MQLIKISLLALLSGYAAAQDIDDNDVPTECRAVCQVVTQLTQQCDTQNNDIDSGYINCVCSYNNAASLIPACEACIANYDTNDGHDNDVNDLIRSCSFTTTVFQVQRLSPRHPYQLVEPGNAAPTTSGNAAAGRTVEMGVAGSVFLGVVGFLGLI</sequence>
<evidence type="ECO:0000313" key="2">
    <source>
        <dbReference type="EMBL" id="EHK98486.1"/>
    </source>
</evidence>
<keyword evidence="1" id="KW-0732">Signal</keyword>